<name>A0ABQ5TFM6_9BACI</name>
<dbReference type="Proteomes" id="UP001275436">
    <property type="component" value="Unassembled WGS sequence"/>
</dbReference>
<feature type="transmembrane region" description="Helical" evidence="1">
    <location>
        <begin position="51"/>
        <end position="78"/>
    </location>
</feature>
<feature type="transmembrane region" description="Helical" evidence="1">
    <location>
        <begin position="7"/>
        <end position="31"/>
    </location>
</feature>
<evidence type="ECO:0000313" key="2">
    <source>
        <dbReference type="EMBL" id="GLO65255.1"/>
    </source>
</evidence>
<sequence length="85" mass="9239">MKKAALFICSVIIVYFVLQVGSGMILTTLYVPNISEVWLSIEGLLPEITFGSSSIALAPVLIFGVLSIFIAYAITLLFSKKLNIN</sequence>
<keyword evidence="3" id="KW-1185">Reference proteome</keyword>
<keyword evidence="1" id="KW-0812">Transmembrane</keyword>
<evidence type="ECO:0008006" key="4">
    <source>
        <dbReference type="Google" id="ProtNLM"/>
    </source>
</evidence>
<organism evidence="2 3">
    <name type="scientific">Oceanobacillus kimchii</name>
    <dbReference type="NCBI Taxonomy" id="746691"/>
    <lineage>
        <taxon>Bacteria</taxon>
        <taxon>Bacillati</taxon>
        <taxon>Bacillota</taxon>
        <taxon>Bacilli</taxon>
        <taxon>Bacillales</taxon>
        <taxon>Bacillaceae</taxon>
        <taxon>Oceanobacillus</taxon>
    </lineage>
</organism>
<comment type="caution">
    <text evidence="2">The sequence shown here is derived from an EMBL/GenBank/DDBJ whole genome shotgun (WGS) entry which is preliminary data.</text>
</comment>
<keyword evidence="1" id="KW-0472">Membrane</keyword>
<dbReference type="EMBL" id="BSKO01000001">
    <property type="protein sequence ID" value="GLO65255.1"/>
    <property type="molecule type" value="Genomic_DNA"/>
</dbReference>
<accession>A0ABQ5TFM6</accession>
<keyword evidence="1" id="KW-1133">Transmembrane helix</keyword>
<evidence type="ECO:0000313" key="3">
    <source>
        <dbReference type="Proteomes" id="UP001275436"/>
    </source>
</evidence>
<evidence type="ECO:0000256" key="1">
    <source>
        <dbReference type="SAM" id="Phobius"/>
    </source>
</evidence>
<reference evidence="2 3" key="1">
    <citation type="submission" date="2023-02" db="EMBL/GenBank/DDBJ databases">
        <title>Oceanobacillus kimchii IFOP_LL358 isolated form Alexandrium catenella lab strain.</title>
        <authorList>
            <person name="Gajardo G."/>
            <person name="Ueki S."/>
            <person name="Maruyama F."/>
        </authorList>
    </citation>
    <scope>NUCLEOTIDE SEQUENCE [LARGE SCALE GENOMIC DNA]</scope>
    <source>
        <strain evidence="2 3">IFOP_LL358</strain>
    </source>
</reference>
<protein>
    <recommendedName>
        <fullName evidence="4">DUF4321 domain-containing protein</fullName>
    </recommendedName>
</protein>
<dbReference type="SUPFAM" id="SSF81342">
    <property type="entry name" value="Transmembrane di-heme cytochromes"/>
    <property type="match status" value="1"/>
</dbReference>
<dbReference type="RefSeq" id="WP_017795942.1">
    <property type="nucleotide sequence ID" value="NZ_BSKO01000001.1"/>
</dbReference>
<gene>
    <name evidence="2" type="ORF">MACH08_10390</name>
</gene>
<proteinExistence type="predicted"/>
<dbReference type="InterPro" id="IPR016174">
    <property type="entry name" value="Di-haem_cyt_TM"/>
</dbReference>